<dbReference type="EMBL" id="CAUOFW020002170">
    <property type="protein sequence ID" value="CAK9151914.1"/>
    <property type="molecule type" value="Genomic_DNA"/>
</dbReference>
<reference evidence="1 2" key="1">
    <citation type="submission" date="2024-02" db="EMBL/GenBank/DDBJ databases">
        <authorList>
            <person name="Vignale AGUSTIN F."/>
            <person name="Sosa J E."/>
            <person name="Modenutti C."/>
        </authorList>
    </citation>
    <scope>NUCLEOTIDE SEQUENCE [LARGE SCALE GENOMIC DNA]</scope>
</reference>
<name>A0ABC8S9Q7_9AQUA</name>
<comment type="caution">
    <text evidence="1">The sequence shown here is derived from an EMBL/GenBank/DDBJ whole genome shotgun (WGS) entry which is preliminary data.</text>
</comment>
<protein>
    <submittedName>
        <fullName evidence="1">Uncharacterized protein</fullName>
    </submittedName>
</protein>
<evidence type="ECO:0000313" key="2">
    <source>
        <dbReference type="Proteomes" id="UP001642360"/>
    </source>
</evidence>
<dbReference type="AlphaFoldDB" id="A0ABC8S9Q7"/>
<organism evidence="1 2">
    <name type="scientific">Ilex paraguariensis</name>
    <name type="common">yerba mate</name>
    <dbReference type="NCBI Taxonomy" id="185542"/>
    <lineage>
        <taxon>Eukaryota</taxon>
        <taxon>Viridiplantae</taxon>
        <taxon>Streptophyta</taxon>
        <taxon>Embryophyta</taxon>
        <taxon>Tracheophyta</taxon>
        <taxon>Spermatophyta</taxon>
        <taxon>Magnoliopsida</taxon>
        <taxon>eudicotyledons</taxon>
        <taxon>Gunneridae</taxon>
        <taxon>Pentapetalae</taxon>
        <taxon>asterids</taxon>
        <taxon>campanulids</taxon>
        <taxon>Aquifoliales</taxon>
        <taxon>Aquifoliaceae</taxon>
        <taxon>Ilex</taxon>
    </lineage>
</organism>
<evidence type="ECO:0000313" key="1">
    <source>
        <dbReference type="EMBL" id="CAK9151914.1"/>
    </source>
</evidence>
<gene>
    <name evidence="1" type="ORF">ILEXP_LOCUS20082</name>
</gene>
<proteinExistence type="predicted"/>
<sequence>MIRLNRVCEYAASSKEEWEEQCKLWPTSYHPPTYNIDGITGFNEEDAQLVFTFMKFAIDLAKSVADQSTSFWYTSWSCFVKVDWEEVLSVMPSEASLNLKSTFHVGRIMKTPHLSMVNSQNQFLNHSVLIPGI</sequence>
<dbReference type="Proteomes" id="UP001642360">
    <property type="component" value="Unassembled WGS sequence"/>
</dbReference>
<accession>A0ABC8S9Q7</accession>
<keyword evidence="2" id="KW-1185">Reference proteome</keyword>